<dbReference type="Proteomes" id="UP000595847">
    <property type="component" value="Chromosome"/>
</dbReference>
<dbReference type="InterPro" id="IPR003607">
    <property type="entry name" value="HD/PDEase_dom"/>
</dbReference>
<dbReference type="PANTHER" id="PTHR43155:SF2">
    <property type="entry name" value="CYCLIC DI-GMP PHOSPHODIESTERASE PA4108"/>
    <property type="match status" value="1"/>
</dbReference>
<reference evidence="3" key="2">
    <citation type="submission" date="2021-04" db="EMBL/GenBank/DDBJ databases">
        <title>Brevibacillus composti FJAT-54423, complete genome.</title>
        <authorList>
            <person name="Tang R."/>
        </authorList>
    </citation>
    <scope>NUCLEOTIDE SEQUENCE</scope>
    <source>
        <strain evidence="3">FJAT-54424</strain>
    </source>
</reference>
<evidence type="ECO:0000313" key="3">
    <source>
        <dbReference type="EMBL" id="QUO40597.1"/>
    </source>
</evidence>
<dbReference type="SUPFAM" id="SSF109604">
    <property type="entry name" value="HD-domain/PDEase-like"/>
    <property type="match status" value="1"/>
</dbReference>
<reference evidence="2 4" key="1">
    <citation type="submission" date="2020-12" db="EMBL/GenBank/DDBJ databases">
        <title>strain FJAT-54423T represents a novel species of the genus Brevibacillus.</title>
        <authorList>
            <person name="Tang R."/>
        </authorList>
    </citation>
    <scope>NUCLEOTIDE SEQUENCE [LARGE SCALE GENOMIC DNA]</scope>
    <source>
        <strain evidence="2 4">FJAT-54423</strain>
    </source>
</reference>
<dbReference type="EMBL" id="CP073708">
    <property type="protein sequence ID" value="QUO40597.1"/>
    <property type="molecule type" value="Genomic_DNA"/>
</dbReference>
<dbReference type="PANTHER" id="PTHR43155">
    <property type="entry name" value="CYCLIC DI-GMP PHOSPHODIESTERASE PA4108-RELATED"/>
    <property type="match status" value="1"/>
</dbReference>
<sequence>MRFVSIRHAQPGMKVGRTVFTEDGKVLLGVGMTLTERLIQGLVRSGVDSLYIDDPRTEDIVVEDVIRPETRQVAVETIEKTVKQITNSNKLARKISLKEMGLHFQQAFGSILDDLMQNKQMVTHLANISTHSPSLYHHSVNVAVLATAVGMSIGYNRSQLIELGVGAMLHDIGKVQLPAELLQKKERWNEAEMEIAKQHCMLGFNLLRKEHDISLLSAHICLQHHERLDGSGYPQGLKGKNIHEYAQIVGICDIYDSLTSPRPWRKRYMPQDALEYLMGAGGHLFEHRLINAFRSHIAIFPIGSSVVLNTGEVGVVCRVDPDYCHRPTIRIIKDGRGNDVRISYDLDLKENLKLFITGFEDDQLFSISDLTGTVS</sequence>
<organism evidence="2 4">
    <name type="scientific">Brevibacillus composti</name>
    <dbReference type="NCBI Taxonomy" id="2796470"/>
    <lineage>
        <taxon>Bacteria</taxon>
        <taxon>Bacillati</taxon>
        <taxon>Bacillota</taxon>
        <taxon>Bacilli</taxon>
        <taxon>Bacillales</taxon>
        <taxon>Paenibacillaceae</taxon>
        <taxon>Brevibacillus</taxon>
    </lineage>
</organism>
<dbReference type="NCBIfam" id="TIGR00277">
    <property type="entry name" value="HDIG"/>
    <property type="match status" value="1"/>
</dbReference>
<dbReference type="CDD" id="cd00077">
    <property type="entry name" value="HDc"/>
    <property type="match status" value="1"/>
</dbReference>
<keyword evidence="5" id="KW-1185">Reference proteome</keyword>
<proteinExistence type="predicted"/>
<dbReference type="RefSeq" id="WP_198827122.1">
    <property type="nucleotide sequence ID" value="NZ_CP066308.1"/>
</dbReference>
<feature type="domain" description="HD-GYP" evidence="1">
    <location>
        <begin position="113"/>
        <end position="309"/>
    </location>
</feature>
<gene>
    <name evidence="2" type="ORF">JD108_16705</name>
    <name evidence="3" type="ORF">KDJ56_16650</name>
</gene>
<dbReference type="InterPro" id="IPR006675">
    <property type="entry name" value="HDIG_dom"/>
</dbReference>
<name>A0A7T5JN04_9BACL</name>
<evidence type="ECO:0000259" key="1">
    <source>
        <dbReference type="PROSITE" id="PS51832"/>
    </source>
</evidence>
<dbReference type="KEGG" id="bcop:JD108_16705"/>
<evidence type="ECO:0000313" key="2">
    <source>
        <dbReference type="EMBL" id="QQE73515.1"/>
    </source>
</evidence>
<dbReference type="AlphaFoldDB" id="A0A7T5JN04"/>
<protein>
    <submittedName>
        <fullName evidence="2">HD-GYP domain-containing protein</fullName>
    </submittedName>
</protein>
<evidence type="ECO:0000313" key="4">
    <source>
        <dbReference type="Proteomes" id="UP000595847"/>
    </source>
</evidence>
<dbReference type="SMART" id="SM00471">
    <property type="entry name" value="HDc"/>
    <property type="match status" value="1"/>
</dbReference>
<dbReference type="Proteomes" id="UP000677234">
    <property type="component" value="Chromosome"/>
</dbReference>
<dbReference type="EMBL" id="CP066308">
    <property type="protein sequence ID" value="QQE73515.1"/>
    <property type="molecule type" value="Genomic_DNA"/>
</dbReference>
<dbReference type="Pfam" id="PF13487">
    <property type="entry name" value="HD_5"/>
    <property type="match status" value="1"/>
</dbReference>
<dbReference type="PROSITE" id="PS51832">
    <property type="entry name" value="HD_GYP"/>
    <property type="match status" value="1"/>
</dbReference>
<accession>A0A7T5JN04</accession>
<evidence type="ECO:0000313" key="5">
    <source>
        <dbReference type="Proteomes" id="UP000677234"/>
    </source>
</evidence>
<dbReference type="Gene3D" id="1.10.3210.10">
    <property type="entry name" value="Hypothetical protein af1432"/>
    <property type="match status" value="1"/>
</dbReference>
<dbReference type="InterPro" id="IPR037522">
    <property type="entry name" value="HD_GYP_dom"/>
</dbReference>